<dbReference type="GO" id="GO:0016787">
    <property type="term" value="F:hydrolase activity"/>
    <property type="evidence" value="ECO:0007669"/>
    <property type="project" value="UniProtKB-KW"/>
</dbReference>
<evidence type="ECO:0000259" key="2">
    <source>
        <dbReference type="Pfam" id="PF05970"/>
    </source>
</evidence>
<dbReference type="GO" id="GO:0006310">
    <property type="term" value="P:DNA recombination"/>
    <property type="evidence" value="ECO:0007669"/>
    <property type="project" value="UniProtKB-KW"/>
</dbReference>
<dbReference type="Gene3D" id="3.40.50.300">
    <property type="entry name" value="P-loop containing nucleotide triphosphate hydrolases"/>
    <property type="match status" value="1"/>
</dbReference>
<dbReference type="PANTHER" id="PTHR10492:SF92">
    <property type="entry name" value="ATP-DEPENDENT DNA HELICASE"/>
    <property type="match status" value="1"/>
</dbReference>
<keyword evidence="1" id="KW-0378">Hydrolase</keyword>
<keyword evidence="1" id="KW-0547">Nucleotide-binding</keyword>
<dbReference type="SUPFAM" id="SSF52540">
    <property type="entry name" value="P-loop containing nucleoside triphosphate hydrolases"/>
    <property type="match status" value="1"/>
</dbReference>
<evidence type="ECO:0000313" key="4">
    <source>
        <dbReference type="EMBL" id="KAJ9568236.1"/>
    </source>
</evidence>
<keyword evidence="1" id="KW-0067">ATP-binding</keyword>
<accession>A0AA38WVW2</accession>
<dbReference type="InterPro" id="IPR010285">
    <property type="entry name" value="DNA_helicase_pif1-like_DEAD"/>
</dbReference>
<dbReference type="InterPro" id="IPR025476">
    <property type="entry name" value="Helitron_helicase-like"/>
</dbReference>
<evidence type="ECO:0000259" key="3">
    <source>
        <dbReference type="Pfam" id="PF14214"/>
    </source>
</evidence>
<keyword evidence="1" id="KW-0347">Helicase</keyword>
<dbReference type="PANTHER" id="PTHR10492">
    <property type="match status" value="1"/>
</dbReference>
<comment type="catalytic activity">
    <reaction evidence="1">
        <text>ATP + H2O = ADP + phosphate + H(+)</text>
        <dbReference type="Rhea" id="RHEA:13065"/>
        <dbReference type="ChEBI" id="CHEBI:15377"/>
        <dbReference type="ChEBI" id="CHEBI:15378"/>
        <dbReference type="ChEBI" id="CHEBI:30616"/>
        <dbReference type="ChEBI" id="CHEBI:43474"/>
        <dbReference type="ChEBI" id="CHEBI:456216"/>
        <dbReference type="EC" id="5.6.2.3"/>
    </reaction>
</comment>
<dbReference type="GO" id="GO:0005524">
    <property type="term" value="F:ATP binding"/>
    <property type="evidence" value="ECO:0007669"/>
    <property type="project" value="UniProtKB-KW"/>
</dbReference>
<dbReference type="InterPro" id="IPR027417">
    <property type="entry name" value="P-loop_NTPase"/>
</dbReference>
<comment type="caution">
    <text evidence="4">The sequence shown here is derived from an EMBL/GenBank/DDBJ whole genome shotgun (WGS) entry which is preliminary data.</text>
</comment>
<dbReference type="GO" id="GO:0006281">
    <property type="term" value="P:DNA repair"/>
    <property type="evidence" value="ECO:0007669"/>
    <property type="project" value="UniProtKB-KW"/>
</dbReference>
<comment type="similarity">
    <text evidence="1">Belongs to the helicase family.</text>
</comment>
<protein>
    <recommendedName>
        <fullName evidence="1">ATP-dependent DNA helicase</fullName>
        <ecNumber evidence="1">5.6.2.3</ecNumber>
    </recommendedName>
</protein>
<reference evidence="4" key="1">
    <citation type="submission" date="2023-03" db="EMBL/GenBank/DDBJ databases">
        <title>Chromosome-scale reference genome and RAD-based genetic map of yellow starthistle (Centaurea solstitialis) reveal putative structural variation and QTLs associated with invader traits.</title>
        <authorList>
            <person name="Reatini B."/>
            <person name="Cang F.A."/>
            <person name="Jiang Q."/>
            <person name="Mckibben M.T.W."/>
            <person name="Barker M.S."/>
            <person name="Rieseberg L.H."/>
            <person name="Dlugosch K.M."/>
        </authorList>
    </citation>
    <scope>NUCLEOTIDE SEQUENCE</scope>
    <source>
        <strain evidence="4">CAN-66</strain>
        <tissue evidence="4">Leaf</tissue>
    </source>
</reference>
<feature type="domain" description="Helitron helicase-like" evidence="3">
    <location>
        <begin position="21"/>
        <end position="188"/>
    </location>
</feature>
<dbReference type="EC" id="5.6.2.3" evidence="1"/>
<dbReference type="GO" id="GO:0000723">
    <property type="term" value="P:telomere maintenance"/>
    <property type="evidence" value="ECO:0007669"/>
    <property type="project" value="InterPro"/>
</dbReference>
<dbReference type="Pfam" id="PF05970">
    <property type="entry name" value="PIF1"/>
    <property type="match status" value="1"/>
</dbReference>
<keyword evidence="1" id="KW-0234">DNA repair</keyword>
<comment type="cofactor">
    <cofactor evidence="1">
        <name>Mg(2+)</name>
        <dbReference type="ChEBI" id="CHEBI:18420"/>
    </cofactor>
</comment>
<keyword evidence="1" id="KW-0227">DNA damage</keyword>
<dbReference type="EMBL" id="JARYMX010000001">
    <property type="protein sequence ID" value="KAJ9568236.1"/>
    <property type="molecule type" value="Genomic_DNA"/>
</dbReference>
<organism evidence="4 5">
    <name type="scientific">Centaurea solstitialis</name>
    <name type="common">yellow star-thistle</name>
    <dbReference type="NCBI Taxonomy" id="347529"/>
    <lineage>
        <taxon>Eukaryota</taxon>
        <taxon>Viridiplantae</taxon>
        <taxon>Streptophyta</taxon>
        <taxon>Embryophyta</taxon>
        <taxon>Tracheophyta</taxon>
        <taxon>Spermatophyta</taxon>
        <taxon>Magnoliopsida</taxon>
        <taxon>eudicotyledons</taxon>
        <taxon>Gunneridae</taxon>
        <taxon>Pentapetalae</taxon>
        <taxon>asterids</taxon>
        <taxon>campanulids</taxon>
        <taxon>Asterales</taxon>
        <taxon>Asteraceae</taxon>
        <taxon>Carduoideae</taxon>
        <taxon>Cardueae</taxon>
        <taxon>Centaureinae</taxon>
        <taxon>Centaurea</taxon>
    </lineage>
</organism>
<evidence type="ECO:0000313" key="5">
    <source>
        <dbReference type="Proteomes" id="UP001172457"/>
    </source>
</evidence>
<dbReference type="AlphaFoldDB" id="A0AA38WVW2"/>
<proteinExistence type="inferred from homology"/>
<sequence length="742" mass="85707">MEEAVLANKCEDSKVVSIREYYAYKLQIRSCDKSYLLHFGRLLQQYIVDNYIKLETQRLDFYRLQQQEIRQEFLQGVVDAMATGKTEGSAIGRRIVLPATFIGGPRNMRRKYVDAMTLVQKFGKPDIFLTITCNPNWQEIKEHLSVFHAKLEKLKHELFKNNIFGDVAAYTYVIEFQKRGLPHAHFLIILKSHCRMYTVEEYDKIVCAEIPDKKENIHLFNMVVKHMLHGPCGSLNPENTCMKNATCKNFYPKMKKQLRLTMHILYTEDEIMELKLKFDVLHLIIDGSFHIILICFVTLIDEIEQYQSGRWVSPPEGAWRIFRFPLGEIKPAVIHLPLHLENYQPLTFKKRDRLSNILNNPTQRKTMLTEFFTENQTNMFARSLKLTYVQFPDYFVWKADKKIWTRRQSGDSVGRIVLAHPSEGERYYLRILLSKVCSPKSFDDLRILMESKQPLLERQLYYVDICLTIIANSCEASLFNMPYALRRLFATLLVYTCSNNPSELWLSFENALLEDFFKLKKQTRTEANMHALQQVDTFLQSMGDIFMNLTFYPTMFREINIEKNIIVSDEDLQSIHRLNKNQKIAFQTIIDRINSKKGGGFFIDGPGGTGKTFLYKALLAKIRSVGDIALATATSGIAASLLLGGRTSHSRFKIPLNLAEGVACRISKQSSLANLIRSCKVIIWDEAPMANRIAVEALNGLLQDLMDSPSLLEARLLFLVEILDKPSRWSLKGQNLRLLLPV</sequence>
<keyword evidence="1" id="KW-0233">DNA recombination</keyword>
<keyword evidence="5" id="KW-1185">Reference proteome</keyword>
<gene>
    <name evidence="4" type="ORF">OSB04_004202</name>
</gene>
<dbReference type="GO" id="GO:0043139">
    <property type="term" value="F:5'-3' DNA helicase activity"/>
    <property type="evidence" value="ECO:0007669"/>
    <property type="project" value="UniProtKB-EC"/>
</dbReference>
<dbReference type="Proteomes" id="UP001172457">
    <property type="component" value="Chromosome 1"/>
</dbReference>
<name>A0AA38WVW2_9ASTR</name>
<dbReference type="Pfam" id="PF14214">
    <property type="entry name" value="Helitron_like_N"/>
    <property type="match status" value="1"/>
</dbReference>
<feature type="domain" description="DNA helicase Pif1-like DEAD-box helicase" evidence="2">
    <location>
        <begin position="578"/>
        <end position="707"/>
    </location>
</feature>
<evidence type="ECO:0000256" key="1">
    <source>
        <dbReference type="RuleBase" id="RU363044"/>
    </source>
</evidence>